<dbReference type="Pfam" id="PF00149">
    <property type="entry name" value="Metallophos"/>
    <property type="match status" value="1"/>
</dbReference>
<dbReference type="RefSeq" id="WP_158363750.1">
    <property type="nucleotide sequence ID" value="NZ_JAOQKC010000012.1"/>
</dbReference>
<gene>
    <name evidence="4" type="ORF">OCV63_10375</name>
</gene>
<dbReference type="EMBL" id="JAOQKC010000012">
    <property type="protein sequence ID" value="MCU6697301.1"/>
    <property type="molecule type" value="Genomic_DNA"/>
</dbReference>
<proteinExistence type="predicted"/>
<dbReference type="PANTHER" id="PTHR31302">
    <property type="entry name" value="TRANSMEMBRANE PROTEIN WITH METALLOPHOSPHOESTERASE DOMAIN-RELATED"/>
    <property type="match status" value="1"/>
</dbReference>
<evidence type="ECO:0000256" key="2">
    <source>
        <dbReference type="ARBA" id="ARBA00022801"/>
    </source>
</evidence>
<evidence type="ECO:0000313" key="5">
    <source>
        <dbReference type="Proteomes" id="UP001652461"/>
    </source>
</evidence>
<dbReference type="InterPro" id="IPR051158">
    <property type="entry name" value="Metallophosphoesterase_sf"/>
</dbReference>
<keyword evidence="1" id="KW-0479">Metal-binding</keyword>
<dbReference type="PANTHER" id="PTHR31302:SF31">
    <property type="entry name" value="PHOSPHODIESTERASE YAEI"/>
    <property type="match status" value="1"/>
</dbReference>
<keyword evidence="5" id="KW-1185">Reference proteome</keyword>
<evidence type="ECO:0000256" key="1">
    <source>
        <dbReference type="ARBA" id="ARBA00022723"/>
    </source>
</evidence>
<comment type="caution">
    <text evidence="4">The sequence shown here is derived from an EMBL/GenBank/DDBJ whole genome shotgun (WGS) entry which is preliminary data.</text>
</comment>
<evidence type="ECO:0000259" key="3">
    <source>
        <dbReference type="Pfam" id="PF00149"/>
    </source>
</evidence>
<dbReference type="SUPFAM" id="SSF56300">
    <property type="entry name" value="Metallo-dependent phosphatases"/>
    <property type="match status" value="1"/>
</dbReference>
<dbReference type="InterPro" id="IPR004843">
    <property type="entry name" value="Calcineurin-like_PHP"/>
</dbReference>
<dbReference type="Proteomes" id="UP001652461">
    <property type="component" value="Unassembled WGS sequence"/>
</dbReference>
<accession>A0ABT2RY98</accession>
<evidence type="ECO:0000313" key="4">
    <source>
        <dbReference type="EMBL" id="MCU6697301.1"/>
    </source>
</evidence>
<dbReference type="Gene3D" id="3.60.21.10">
    <property type="match status" value="1"/>
</dbReference>
<dbReference type="InterPro" id="IPR029052">
    <property type="entry name" value="Metallo-depent_PP-like"/>
</dbReference>
<organism evidence="4 5">
    <name type="scientific">Laedolimicola ammoniilytica</name>
    <dbReference type="NCBI Taxonomy" id="2981771"/>
    <lineage>
        <taxon>Bacteria</taxon>
        <taxon>Bacillati</taxon>
        <taxon>Bacillota</taxon>
        <taxon>Clostridia</taxon>
        <taxon>Lachnospirales</taxon>
        <taxon>Lachnospiraceae</taxon>
        <taxon>Laedolimicola</taxon>
    </lineage>
</organism>
<protein>
    <submittedName>
        <fullName evidence="4">Metallophosphoesterase</fullName>
    </submittedName>
</protein>
<name>A0ABT2RY98_9FIRM</name>
<feature type="domain" description="Calcineurin-like phosphoesterase" evidence="3">
    <location>
        <begin position="25"/>
        <end position="204"/>
    </location>
</feature>
<reference evidence="4 5" key="1">
    <citation type="journal article" date="2021" name="ISME Commun">
        <title>Automated analysis of genomic sequences facilitates high-throughput and comprehensive description of bacteria.</title>
        <authorList>
            <person name="Hitch T.C.A."/>
        </authorList>
    </citation>
    <scope>NUCLEOTIDE SEQUENCE [LARGE SCALE GENOMIC DNA]</scope>
    <source>
        <strain evidence="4 5">Sanger_04</strain>
    </source>
</reference>
<sequence length="267" mass="29858">MSDFKIFEYEVNTAKLPAGSTGPVFVMLADLHNFCYGPGNERLAEAIFAQKPDAALVAGDLLVGRPGADFTPAVELIRRLRESGLPVFYGNGNHEYRMRLHPELYGSMYTEYTAALKEYGVKPLENEKVSFSAQGLNMDIYGYELPEFYYKKFCRAIFHQEDLEKAIGRPDPARFNILLAHNPIYFDSYAWWGADLTVSGHLHGGIIRIPGIGGLITPQAKLFPRYDAGHFRKAGKNLVVSRGLGTHTVNIRIFNPAELSVIRLKGE</sequence>
<keyword evidence="2" id="KW-0378">Hydrolase</keyword>